<accession>A0A975WTL5</accession>
<dbReference type="EMBL" id="OFSQ01000003">
    <property type="protein sequence ID" value="SOY43819.1"/>
    <property type="molecule type" value="Genomic_DNA"/>
</dbReference>
<comment type="caution">
    <text evidence="1">The sequence shown here is derived from an EMBL/GenBank/DDBJ whole genome shotgun (WGS) entry which is preliminary data.</text>
</comment>
<reference evidence="1 2" key="1">
    <citation type="submission" date="2018-01" db="EMBL/GenBank/DDBJ databases">
        <authorList>
            <person name="Clerissi C."/>
        </authorList>
    </citation>
    <scope>NUCLEOTIDE SEQUENCE [LARGE SCALE GENOMIC DNA]</scope>
    <source>
        <strain evidence="1">Cupriavidus sp. LMG 19464</strain>
    </source>
</reference>
<name>A0A975WTL5_9BURK</name>
<organism evidence="1 2">
    <name type="scientific">Cupriavidus taiwanensis</name>
    <dbReference type="NCBI Taxonomy" id="164546"/>
    <lineage>
        <taxon>Bacteria</taxon>
        <taxon>Pseudomonadati</taxon>
        <taxon>Pseudomonadota</taxon>
        <taxon>Betaproteobacteria</taxon>
        <taxon>Burkholderiales</taxon>
        <taxon>Burkholderiaceae</taxon>
        <taxon>Cupriavidus</taxon>
    </lineage>
</organism>
<evidence type="ECO:0000313" key="1">
    <source>
        <dbReference type="EMBL" id="SOY43819.1"/>
    </source>
</evidence>
<dbReference type="AlphaFoldDB" id="A0A975WTL5"/>
<protein>
    <submittedName>
        <fullName evidence="1">Uncharacterized protein</fullName>
    </submittedName>
</protein>
<gene>
    <name evidence="1" type="ORF">CBM2587_A110034</name>
</gene>
<dbReference type="Proteomes" id="UP000256780">
    <property type="component" value="Chromosome CBM2587_a"/>
</dbReference>
<evidence type="ECO:0000313" key="2">
    <source>
        <dbReference type="Proteomes" id="UP000256780"/>
    </source>
</evidence>
<sequence>MLEHSAEDVQFPIDRAGRDVLASLIPPFPDVPLGQVLKVNACERVLQNAARVVDFCLRALLEGGYFAEVPMQQVSHYARPVAELSNLLCYGLFPSGSARARPHLRLYSGDPRLCVRPAVEYLGDDRRARETNLCLKLDFTALRAPFDDGAHVRHPHKWDARYLVLCAPFLGAVGKPCHQQRAA</sequence>
<proteinExistence type="predicted"/>